<feature type="transmembrane region" description="Helical" evidence="8">
    <location>
        <begin position="54"/>
        <end position="80"/>
    </location>
</feature>
<dbReference type="PRINTS" id="PR01130">
    <property type="entry name" value="DERENTRNSPRT"/>
</dbReference>
<dbReference type="PIRSF" id="PIRSF016379">
    <property type="entry name" value="ENT"/>
    <property type="match status" value="1"/>
</dbReference>
<keyword evidence="3" id="KW-0813">Transport</keyword>
<organism evidence="9 10">
    <name type="scientific">Caenorhabditis auriculariae</name>
    <dbReference type="NCBI Taxonomy" id="2777116"/>
    <lineage>
        <taxon>Eukaryota</taxon>
        <taxon>Metazoa</taxon>
        <taxon>Ecdysozoa</taxon>
        <taxon>Nematoda</taxon>
        <taxon>Chromadorea</taxon>
        <taxon>Rhabditida</taxon>
        <taxon>Rhabditina</taxon>
        <taxon>Rhabditomorpha</taxon>
        <taxon>Rhabditoidea</taxon>
        <taxon>Rhabditidae</taxon>
        <taxon>Peloderinae</taxon>
        <taxon>Caenorhabditis</taxon>
    </lineage>
</organism>
<dbReference type="PANTHER" id="PTHR10332">
    <property type="entry name" value="EQUILIBRATIVE NUCLEOSIDE TRANSPORTER"/>
    <property type="match status" value="1"/>
</dbReference>
<evidence type="ECO:0000256" key="3">
    <source>
        <dbReference type="ARBA" id="ARBA00022448"/>
    </source>
</evidence>
<dbReference type="InterPro" id="IPR002259">
    <property type="entry name" value="Eqnu_transpt"/>
</dbReference>
<dbReference type="PANTHER" id="PTHR10332:SF36">
    <property type="entry name" value="EQUILIBRATIVE NUCLEOSIDE TRANSPORTER 1"/>
    <property type="match status" value="1"/>
</dbReference>
<protein>
    <submittedName>
        <fullName evidence="9">Uncharacterized protein</fullName>
    </submittedName>
</protein>
<dbReference type="OrthoDB" id="1856718at2759"/>
<feature type="compositionally biased region" description="Basic and acidic residues" evidence="7">
    <location>
        <begin position="10"/>
        <end position="28"/>
    </location>
</feature>
<feature type="region of interest" description="Disordered" evidence="7">
    <location>
        <begin position="1"/>
        <end position="28"/>
    </location>
</feature>
<feature type="transmembrane region" description="Helical" evidence="8">
    <location>
        <begin position="100"/>
        <end position="122"/>
    </location>
</feature>
<dbReference type="GO" id="GO:0005337">
    <property type="term" value="F:nucleoside transmembrane transporter activity"/>
    <property type="evidence" value="ECO:0007669"/>
    <property type="project" value="InterPro"/>
</dbReference>
<comment type="caution">
    <text evidence="9">The sequence shown here is derived from an EMBL/GenBank/DDBJ whole genome shotgun (WGS) entry which is preliminary data.</text>
</comment>
<gene>
    <name evidence="9" type="ORF">CAUJ_LOCUS10584</name>
</gene>
<feature type="transmembrane region" description="Helical" evidence="8">
    <location>
        <begin position="200"/>
        <end position="220"/>
    </location>
</feature>
<evidence type="ECO:0000313" key="9">
    <source>
        <dbReference type="EMBL" id="CAD6194665.1"/>
    </source>
</evidence>
<keyword evidence="5 8" id="KW-1133">Transmembrane helix</keyword>
<feature type="transmembrane region" description="Helical" evidence="8">
    <location>
        <begin position="226"/>
        <end position="249"/>
    </location>
</feature>
<proteinExistence type="inferred from homology"/>
<accession>A0A8S1HHJ5</accession>
<sequence length="460" mass="51609">MVADYQSMQWHEHNDPEKTEDMTEETSSAKELADLEDVDVKIDEVVPDDTWNAVAWIILLNGIGVLLPWNMFITIAPQYYVDYWFTVNGTETHYGTSFMSALGIVSQIPNFLVACINVLNLIRGPVMYRIVGPLTANCLLVGVILSLVIFQQPSDSARGWFYVVSLIIVMTMNATNGLYQNSFFGLVADFPAKYTNAVVVGTNVSGTFTSLLSIISIAAFNNNPKTVALMYFSISLGVLFVCMVSLWLVSKQKFFQYYVKKGAVARLKENVQKFDIRMYWETVKHCYMQLLSVFLVYFVTLSVFPTILVGFEPTKSDGTWNSVIPNQYYTGVTTFLNFNFFAAVGSTTASFIQFPGPKLLIIPVALRLLFIPFFMLSNYLPNSRVMPVWYSNEWIFFFGNTIMAFTSGYFSSLGMMYAPRVCPPHLSKLAGQIAALCLVTGIMCGVAFTPLITTMVQNIK</sequence>
<dbReference type="Pfam" id="PF01733">
    <property type="entry name" value="Nucleoside_tran"/>
    <property type="match status" value="1"/>
</dbReference>
<reference evidence="9" key="1">
    <citation type="submission" date="2020-10" db="EMBL/GenBank/DDBJ databases">
        <authorList>
            <person name="Kikuchi T."/>
        </authorList>
    </citation>
    <scope>NUCLEOTIDE SEQUENCE</scope>
    <source>
        <strain evidence="9">NKZ352</strain>
    </source>
</reference>
<evidence type="ECO:0000313" key="10">
    <source>
        <dbReference type="Proteomes" id="UP000835052"/>
    </source>
</evidence>
<keyword evidence="6 8" id="KW-0472">Membrane</keyword>
<feature type="transmembrane region" description="Helical" evidence="8">
    <location>
        <begin position="159"/>
        <end position="179"/>
    </location>
</feature>
<dbReference type="AlphaFoldDB" id="A0A8S1HHJ5"/>
<evidence type="ECO:0000256" key="6">
    <source>
        <dbReference type="ARBA" id="ARBA00023136"/>
    </source>
</evidence>
<evidence type="ECO:0000256" key="1">
    <source>
        <dbReference type="ARBA" id="ARBA00004141"/>
    </source>
</evidence>
<comment type="similarity">
    <text evidence="2">Belongs to the SLC29A/ENT transporter (TC 2.A.57) family.</text>
</comment>
<comment type="subcellular location">
    <subcellularLocation>
        <location evidence="1">Membrane</location>
        <topology evidence="1">Multi-pass membrane protein</topology>
    </subcellularLocation>
</comment>
<feature type="transmembrane region" description="Helical" evidence="8">
    <location>
        <begin position="286"/>
        <end position="308"/>
    </location>
</feature>
<dbReference type="EMBL" id="CAJGYM010000046">
    <property type="protein sequence ID" value="CAD6194665.1"/>
    <property type="molecule type" value="Genomic_DNA"/>
</dbReference>
<evidence type="ECO:0000256" key="4">
    <source>
        <dbReference type="ARBA" id="ARBA00022692"/>
    </source>
</evidence>
<keyword evidence="4 8" id="KW-0812">Transmembrane</keyword>
<dbReference type="GO" id="GO:0005886">
    <property type="term" value="C:plasma membrane"/>
    <property type="evidence" value="ECO:0007669"/>
    <property type="project" value="TreeGrafter"/>
</dbReference>
<feature type="transmembrane region" description="Helical" evidence="8">
    <location>
        <begin position="395"/>
        <end position="417"/>
    </location>
</feature>
<feature type="transmembrane region" description="Helical" evidence="8">
    <location>
        <begin position="328"/>
        <end position="352"/>
    </location>
</feature>
<feature type="transmembrane region" description="Helical" evidence="8">
    <location>
        <begin position="429"/>
        <end position="452"/>
    </location>
</feature>
<evidence type="ECO:0000256" key="5">
    <source>
        <dbReference type="ARBA" id="ARBA00022989"/>
    </source>
</evidence>
<keyword evidence="10" id="KW-1185">Reference proteome</keyword>
<evidence type="ECO:0000256" key="2">
    <source>
        <dbReference type="ARBA" id="ARBA00007965"/>
    </source>
</evidence>
<evidence type="ECO:0000256" key="8">
    <source>
        <dbReference type="SAM" id="Phobius"/>
    </source>
</evidence>
<feature type="transmembrane region" description="Helical" evidence="8">
    <location>
        <begin position="359"/>
        <end position="380"/>
    </location>
</feature>
<name>A0A8S1HHJ5_9PELO</name>
<feature type="transmembrane region" description="Helical" evidence="8">
    <location>
        <begin position="134"/>
        <end position="153"/>
    </location>
</feature>
<dbReference type="Proteomes" id="UP000835052">
    <property type="component" value="Unassembled WGS sequence"/>
</dbReference>
<evidence type="ECO:0000256" key="7">
    <source>
        <dbReference type="SAM" id="MobiDB-lite"/>
    </source>
</evidence>